<keyword evidence="2" id="KW-0238">DNA-binding</keyword>
<proteinExistence type="predicted"/>
<dbReference type="InterPro" id="IPR009057">
    <property type="entry name" value="Homeodomain-like_sf"/>
</dbReference>
<dbReference type="CDD" id="cd06976">
    <property type="entry name" value="cupin_MtlR-like_N"/>
    <property type="match status" value="1"/>
</dbReference>
<dbReference type="SUPFAM" id="SSF51182">
    <property type="entry name" value="RmlC-like cupins"/>
    <property type="match status" value="1"/>
</dbReference>
<dbReference type="Gene3D" id="2.60.120.10">
    <property type="entry name" value="Jelly Rolls"/>
    <property type="match status" value="1"/>
</dbReference>
<keyword evidence="6" id="KW-1185">Reference proteome</keyword>
<evidence type="ECO:0000256" key="2">
    <source>
        <dbReference type="ARBA" id="ARBA00023125"/>
    </source>
</evidence>
<dbReference type="Proteomes" id="UP000187941">
    <property type="component" value="Chromosome"/>
</dbReference>
<dbReference type="OrthoDB" id="792101at2"/>
<dbReference type="EMBL" id="CP014263">
    <property type="protein sequence ID" value="AQG80719.1"/>
    <property type="molecule type" value="Genomic_DNA"/>
</dbReference>
<evidence type="ECO:0000259" key="4">
    <source>
        <dbReference type="PROSITE" id="PS01124"/>
    </source>
</evidence>
<dbReference type="InterPro" id="IPR011051">
    <property type="entry name" value="RmlC_Cupin_sf"/>
</dbReference>
<protein>
    <submittedName>
        <fullName evidence="5">Transcriptional regulator</fullName>
    </submittedName>
</protein>
<dbReference type="PANTHER" id="PTHR43280:SF27">
    <property type="entry name" value="TRANSCRIPTIONAL REGULATOR MTLR"/>
    <property type="match status" value="1"/>
</dbReference>
<evidence type="ECO:0000256" key="3">
    <source>
        <dbReference type="ARBA" id="ARBA00023163"/>
    </source>
</evidence>
<dbReference type="SMART" id="SM00342">
    <property type="entry name" value="HTH_ARAC"/>
    <property type="match status" value="1"/>
</dbReference>
<gene>
    <name evidence="5" type="ORF">AWR27_16155</name>
</gene>
<evidence type="ECO:0000313" key="6">
    <source>
        <dbReference type="Proteomes" id="UP000187941"/>
    </source>
</evidence>
<dbReference type="PANTHER" id="PTHR43280">
    <property type="entry name" value="ARAC-FAMILY TRANSCRIPTIONAL REGULATOR"/>
    <property type="match status" value="1"/>
</dbReference>
<dbReference type="PROSITE" id="PS01124">
    <property type="entry name" value="HTH_ARAC_FAMILY_2"/>
    <property type="match status" value="1"/>
</dbReference>
<evidence type="ECO:0000313" key="5">
    <source>
        <dbReference type="EMBL" id="AQG80719.1"/>
    </source>
</evidence>
<dbReference type="InterPro" id="IPR014710">
    <property type="entry name" value="RmlC-like_jellyroll"/>
</dbReference>
<keyword evidence="1" id="KW-0805">Transcription regulation</keyword>
<name>A0A1P9WZB1_9BACT</name>
<dbReference type="STRING" id="1178516.AWR27_16155"/>
<feature type="domain" description="HTH araC/xylS-type" evidence="4">
    <location>
        <begin position="189"/>
        <end position="287"/>
    </location>
</feature>
<dbReference type="AlphaFoldDB" id="A0A1P9WZB1"/>
<dbReference type="InterPro" id="IPR003313">
    <property type="entry name" value="AraC-bd"/>
</dbReference>
<dbReference type="Pfam" id="PF02311">
    <property type="entry name" value="AraC_binding"/>
    <property type="match status" value="1"/>
</dbReference>
<dbReference type="Gene3D" id="1.10.10.60">
    <property type="entry name" value="Homeodomain-like"/>
    <property type="match status" value="2"/>
</dbReference>
<dbReference type="Pfam" id="PF12833">
    <property type="entry name" value="HTH_18"/>
    <property type="match status" value="1"/>
</dbReference>
<reference evidence="5 6" key="1">
    <citation type="submission" date="2016-01" db="EMBL/GenBank/DDBJ databases">
        <authorList>
            <person name="Oliw E.H."/>
        </authorList>
    </citation>
    <scope>NUCLEOTIDE SEQUENCE [LARGE SCALE GENOMIC DNA]</scope>
    <source>
        <strain evidence="5 6">DY10</strain>
    </source>
</reference>
<dbReference type="KEGG" id="smon:AWR27_16155"/>
<dbReference type="GO" id="GO:0043565">
    <property type="term" value="F:sequence-specific DNA binding"/>
    <property type="evidence" value="ECO:0007669"/>
    <property type="project" value="InterPro"/>
</dbReference>
<keyword evidence="3" id="KW-0804">Transcription</keyword>
<accession>A0A1P9WZB1</accession>
<sequence length="292" mass="33847">MKPHLLKVPSGADHSFSFREFRQPNINNRWHYHPELELIHIHRGSGTQFMGDHIQRFSADTIVLVGSNLPHFWRYDDDFPEIESGELLCSTVIHFTENLWGDRFMQLPENRLLRTALEQSGRGLFLEGQTRDRVALLVNKIRHSEGTYRLIHLLECLVAIATGDSREVLPLSSLGFRHQSSETETERINTIYEYAFDHFREKIPLEAIAAKVGLVPSSFCRYFKSKTGKPFTDFLLEIRVGYACKLLLENQLNNKQICYESGFNNFTSFHKHFKIITGVSPQAYQKLYARRG</sequence>
<dbReference type="InterPro" id="IPR018060">
    <property type="entry name" value="HTH_AraC"/>
</dbReference>
<organism evidence="5 6">
    <name type="scientific">Spirosoma montaniterrae</name>
    <dbReference type="NCBI Taxonomy" id="1178516"/>
    <lineage>
        <taxon>Bacteria</taxon>
        <taxon>Pseudomonadati</taxon>
        <taxon>Bacteroidota</taxon>
        <taxon>Cytophagia</taxon>
        <taxon>Cytophagales</taxon>
        <taxon>Cytophagaceae</taxon>
        <taxon>Spirosoma</taxon>
    </lineage>
</organism>
<dbReference type="GO" id="GO:0003700">
    <property type="term" value="F:DNA-binding transcription factor activity"/>
    <property type="evidence" value="ECO:0007669"/>
    <property type="project" value="InterPro"/>
</dbReference>
<dbReference type="SUPFAM" id="SSF46689">
    <property type="entry name" value="Homeodomain-like"/>
    <property type="match status" value="2"/>
</dbReference>
<dbReference type="RefSeq" id="WP_077132150.1">
    <property type="nucleotide sequence ID" value="NZ_CP014263.1"/>
</dbReference>
<evidence type="ECO:0000256" key="1">
    <source>
        <dbReference type="ARBA" id="ARBA00023015"/>
    </source>
</evidence>